<gene>
    <name evidence="1" type="ORF">UFOPK3461_00463</name>
</gene>
<dbReference type="Gene3D" id="3.40.50.1240">
    <property type="entry name" value="Phosphoglycerate mutase-like"/>
    <property type="match status" value="1"/>
</dbReference>
<dbReference type="CDD" id="cd07067">
    <property type="entry name" value="HP_PGM_like"/>
    <property type="match status" value="1"/>
</dbReference>
<organism evidence="1">
    <name type="scientific">freshwater metagenome</name>
    <dbReference type="NCBI Taxonomy" id="449393"/>
    <lineage>
        <taxon>unclassified sequences</taxon>
        <taxon>metagenomes</taxon>
        <taxon>ecological metagenomes</taxon>
    </lineage>
</organism>
<dbReference type="InterPro" id="IPR029033">
    <property type="entry name" value="His_PPase_superfam"/>
</dbReference>
<dbReference type="InterPro" id="IPR013078">
    <property type="entry name" value="His_Pase_superF_clade-1"/>
</dbReference>
<sequence length="131" mass="14463">MEEKVIEVDFGNWTGQKISSLARKKEWKIVQNSPEDMVFPDGESLKALQLRALSAVASLSRTRGSNPKLIVTHADVIKAILSGLLASGLKDFQKFAVDPASISIIDYDKKGSRILTLNNTHSKLIDLLDKK</sequence>
<dbReference type="EMBL" id="CAFBLW010000025">
    <property type="protein sequence ID" value="CAB4873436.1"/>
    <property type="molecule type" value="Genomic_DNA"/>
</dbReference>
<dbReference type="AlphaFoldDB" id="A0A6J7DS62"/>
<accession>A0A6J7DS62</accession>
<dbReference type="Pfam" id="PF00300">
    <property type="entry name" value="His_Phos_1"/>
    <property type="match status" value="1"/>
</dbReference>
<evidence type="ECO:0000313" key="1">
    <source>
        <dbReference type="EMBL" id="CAB4873436.1"/>
    </source>
</evidence>
<protein>
    <submittedName>
        <fullName evidence="1">Unannotated protein</fullName>
    </submittedName>
</protein>
<reference evidence="1" key="1">
    <citation type="submission" date="2020-05" db="EMBL/GenBank/DDBJ databases">
        <authorList>
            <person name="Chiriac C."/>
            <person name="Salcher M."/>
            <person name="Ghai R."/>
            <person name="Kavagutti S V."/>
        </authorList>
    </citation>
    <scope>NUCLEOTIDE SEQUENCE</scope>
</reference>
<proteinExistence type="predicted"/>
<dbReference type="SUPFAM" id="SSF53254">
    <property type="entry name" value="Phosphoglycerate mutase-like"/>
    <property type="match status" value="1"/>
</dbReference>
<name>A0A6J7DS62_9ZZZZ</name>